<evidence type="ECO:0000256" key="2">
    <source>
        <dbReference type="ARBA" id="ARBA00022448"/>
    </source>
</evidence>
<dbReference type="Pfam" id="PF00005">
    <property type="entry name" value="ABC_tran"/>
    <property type="match status" value="1"/>
</dbReference>
<dbReference type="InterPro" id="IPR050319">
    <property type="entry name" value="ABC_transp_ATP-bind"/>
</dbReference>
<dbReference type="Proteomes" id="UP001589647">
    <property type="component" value="Unassembled WGS sequence"/>
</dbReference>
<dbReference type="GO" id="GO:0005524">
    <property type="term" value="F:ATP binding"/>
    <property type="evidence" value="ECO:0007669"/>
    <property type="project" value="UniProtKB-KW"/>
</dbReference>
<evidence type="ECO:0000313" key="7">
    <source>
        <dbReference type="Proteomes" id="UP001589647"/>
    </source>
</evidence>
<proteinExistence type="inferred from homology"/>
<evidence type="ECO:0000256" key="3">
    <source>
        <dbReference type="ARBA" id="ARBA00022741"/>
    </source>
</evidence>
<gene>
    <name evidence="6" type="ORF">ACFFV7_45735</name>
</gene>
<comment type="similarity">
    <text evidence="1">Belongs to the ABC transporter superfamily.</text>
</comment>
<dbReference type="PROSITE" id="PS50893">
    <property type="entry name" value="ABC_TRANSPORTER_2"/>
    <property type="match status" value="1"/>
</dbReference>
<keyword evidence="3" id="KW-0547">Nucleotide-binding</keyword>
<dbReference type="PROSITE" id="PS00211">
    <property type="entry name" value="ABC_TRANSPORTER_1"/>
    <property type="match status" value="1"/>
</dbReference>
<accession>A0ABV5IWB2</accession>
<keyword evidence="7" id="KW-1185">Reference proteome</keyword>
<dbReference type="SUPFAM" id="SSF52540">
    <property type="entry name" value="P-loop containing nucleoside triphosphate hydrolases"/>
    <property type="match status" value="1"/>
</dbReference>
<dbReference type="Gene3D" id="3.40.50.300">
    <property type="entry name" value="P-loop containing nucleotide triphosphate hydrolases"/>
    <property type="match status" value="1"/>
</dbReference>
<dbReference type="RefSeq" id="WP_189647598.1">
    <property type="nucleotide sequence ID" value="NZ_BMRC01000005.1"/>
</dbReference>
<dbReference type="InterPro" id="IPR027417">
    <property type="entry name" value="P-loop_NTPase"/>
</dbReference>
<dbReference type="InterPro" id="IPR003439">
    <property type="entry name" value="ABC_transporter-like_ATP-bd"/>
</dbReference>
<dbReference type="InterPro" id="IPR003593">
    <property type="entry name" value="AAA+_ATPase"/>
</dbReference>
<dbReference type="PANTHER" id="PTHR43776:SF7">
    <property type="entry name" value="D,D-DIPEPTIDE TRANSPORT ATP-BINDING PROTEIN DDPF-RELATED"/>
    <property type="match status" value="1"/>
</dbReference>
<evidence type="ECO:0000259" key="5">
    <source>
        <dbReference type="PROSITE" id="PS50893"/>
    </source>
</evidence>
<keyword evidence="2" id="KW-0813">Transport</keyword>
<feature type="domain" description="ABC transporter" evidence="5">
    <location>
        <begin position="6"/>
        <end position="249"/>
    </location>
</feature>
<evidence type="ECO:0000313" key="6">
    <source>
        <dbReference type="EMBL" id="MFB9208552.1"/>
    </source>
</evidence>
<comment type="caution">
    <text evidence="6">The sequence shown here is derived from an EMBL/GenBank/DDBJ whole genome shotgun (WGS) entry which is preliminary data.</text>
</comment>
<evidence type="ECO:0000256" key="1">
    <source>
        <dbReference type="ARBA" id="ARBA00005417"/>
    </source>
</evidence>
<keyword evidence="4 6" id="KW-0067">ATP-binding</keyword>
<dbReference type="SMART" id="SM00382">
    <property type="entry name" value="AAA"/>
    <property type="match status" value="1"/>
</dbReference>
<dbReference type="InterPro" id="IPR017871">
    <property type="entry name" value="ABC_transporter-like_CS"/>
</dbReference>
<dbReference type="PANTHER" id="PTHR43776">
    <property type="entry name" value="TRANSPORT ATP-BINDING PROTEIN"/>
    <property type="match status" value="1"/>
</dbReference>
<sequence length="275" mass="30946">MSRVLFQVDGLSKRFGSGRRAHQALDDVSFEIAEGEIVGLVGESGSGKSTIIRCLIGLEREDSGSIRYDGIDPARPGRGELHRYRREVQMVFQDPYSSLDPRMTVRQLLEEPMLVMGGFPARDRMERILDLIHLVGLDTEHLGRYPRDFSGGQRQRIAIVRALVVGPRVLLCDEPVSALDVSVQAQVLNLLKDMQRRLDLTVLFVSHDLAVVKYLCSRVVVLHHGRVVDSGSVAEIYGNPRADYTRALLEAVPIPDPAYERGRRELRRQRAEVPR</sequence>
<organism evidence="6 7">
    <name type="scientific">Nonomuraea spiralis</name>
    <dbReference type="NCBI Taxonomy" id="46182"/>
    <lineage>
        <taxon>Bacteria</taxon>
        <taxon>Bacillati</taxon>
        <taxon>Actinomycetota</taxon>
        <taxon>Actinomycetes</taxon>
        <taxon>Streptosporangiales</taxon>
        <taxon>Streptosporangiaceae</taxon>
        <taxon>Nonomuraea</taxon>
    </lineage>
</organism>
<name>A0ABV5IWB2_9ACTN</name>
<dbReference type="EMBL" id="JBHMEI010000078">
    <property type="protein sequence ID" value="MFB9208552.1"/>
    <property type="molecule type" value="Genomic_DNA"/>
</dbReference>
<evidence type="ECO:0000256" key="4">
    <source>
        <dbReference type="ARBA" id="ARBA00022840"/>
    </source>
</evidence>
<reference evidence="6 7" key="1">
    <citation type="submission" date="2024-09" db="EMBL/GenBank/DDBJ databases">
        <authorList>
            <person name="Sun Q."/>
            <person name="Mori K."/>
        </authorList>
    </citation>
    <scope>NUCLEOTIDE SEQUENCE [LARGE SCALE GENOMIC DNA]</scope>
    <source>
        <strain evidence="6 7">CCM 3426</strain>
    </source>
</reference>
<protein>
    <submittedName>
        <fullName evidence="6">ATP-binding cassette domain-containing protein</fullName>
    </submittedName>
</protein>
<dbReference type="CDD" id="cd03257">
    <property type="entry name" value="ABC_NikE_OppD_transporters"/>
    <property type="match status" value="1"/>
</dbReference>